<dbReference type="InterPro" id="IPR015943">
    <property type="entry name" value="WD40/YVTN_repeat-like_dom_sf"/>
</dbReference>
<evidence type="ECO:0000313" key="2">
    <source>
        <dbReference type="EMBL" id="TGD58515.1"/>
    </source>
</evidence>
<evidence type="ECO:0000259" key="1">
    <source>
        <dbReference type="Pfam" id="PF21544"/>
    </source>
</evidence>
<reference evidence="2 3" key="1">
    <citation type="submission" date="2019-04" db="EMBL/GenBank/DDBJ databases">
        <title>Flavobacterium sp. strain DS2-A Genome sequencing and assembly.</title>
        <authorList>
            <person name="Kim I."/>
        </authorList>
    </citation>
    <scope>NUCLEOTIDE SEQUENCE [LARGE SCALE GENOMIC DNA]</scope>
    <source>
        <strain evidence="2 3">DS2-A</strain>
    </source>
</reference>
<dbReference type="AlphaFoldDB" id="A0A4Z0LB75"/>
<proteinExistence type="predicted"/>
<dbReference type="Proteomes" id="UP000297407">
    <property type="component" value="Unassembled WGS sequence"/>
</dbReference>
<name>A0A4Z0LB75_9FLAO</name>
<dbReference type="RefSeq" id="WP_135525774.1">
    <property type="nucleotide sequence ID" value="NZ_SRLH01000003.1"/>
</dbReference>
<comment type="caution">
    <text evidence="2">The sequence shown here is derived from an EMBL/GenBank/DDBJ whole genome shotgun (WGS) entry which is preliminary data.</text>
</comment>
<dbReference type="SUPFAM" id="SSF63829">
    <property type="entry name" value="Calcium-dependent phosphotriesterase"/>
    <property type="match status" value="1"/>
</dbReference>
<keyword evidence="3" id="KW-1185">Reference proteome</keyword>
<dbReference type="SUPFAM" id="SSF69322">
    <property type="entry name" value="Tricorn protease domain 2"/>
    <property type="match status" value="1"/>
</dbReference>
<sequence>MKNVFLHSIVLLITFFGYSQEKQMWEGYFSYNTIKDISQSSTHLYAAAENAYFKKNSATNEVSKTTTIEGLSGENISQVYHSEAFKKTLIGHENGLLIVVNDTDGTMLNVVDIVNKPSVPQNKKRINHFMEHNGKVYIATDFGICVYDLAISEFGDTYFIGAGGANVEILQTTLFNGFIYAVASGYGLLKASVTNPNLIDYNQWTMVYAANWGSVQAVGTELIAIGFGAAMFKFVGDTPQYVTTFSQIPTDVRYSEGRLIITTQDFVHIYNGQLVKILQINNITGITAKLTCATMMGDTIYIGTQENGLFSTTLSNPTVFVDNTPNGPVKNKIFAIQSASNILWTVYGDYSRNYNPYPLDSYAISKMDADKNWKLFPYSDLLNAKSLTRIAVNPANQKQVYFSSYYSGLLKFDNDAAAKLYNRSNSTLQTIPNLAQDDIRVNGSAFDKNGNLWVTNSLVATGLHVLRSNEQWQSFALSGVQEPLTNSYGRIVIDKNSTKWIATNHEGVVGFNENHNNRSLSIKEGQDEGNLPDNDVRSIAVDNKNKLWIGTTHGLRVLPSVDSFLTNNELNSNAIIILEDGLAQELLYQQFITDIVVDGSDNKWIGTAGSGVFFISSDGQKTFNIFTKENSPLPSNVITDIEINSQTGEVFIATESGMVSYKGTSTKGAENLENIIAFPNPVRPEFNGSVAITGLMNKCNVKITDIEGNLVYEEISAGGTVMWDTKVFGKSKVASGVYMIFVSSEDGLLSKVKKVMIVR</sequence>
<dbReference type="EMBL" id="SRLH01000003">
    <property type="protein sequence ID" value="TGD58515.1"/>
    <property type="molecule type" value="Genomic_DNA"/>
</dbReference>
<feature type="domain" description="PorZ N-terminal beta-propeller" evidence="1">
    <location>
        <begin position="44"/>
        <end position="205"/>
    </location>
</feature>
<dbReference type="Gene3D" id="2.130.10.10">
    <property type="entry name" value="YVTN repeat-like/Quinoprotein amine dehydrogenase"/>
    <property type="match status" value="3"/>
</dbReference>
<dbReference type="InterPro" id="IPR048954">
    <property type="entry name" value="PorZ_N"/>
</dbReference>
<evidence type="ECO:0000313" key="3">
    <source>
        <dbReference type="Proteomes" id="UP000297407"/>
    </source>
</evidence>
<protein>
    <submittedName>
        <fullName evidence="2">ABC transporter substrate-binding protein</fullName>
    </submittedName>
</protein>
<gene>
    <name evidence="2" type="ORF">E4635_06270</name>
</gene>
<dbReference type="Pfam" id="PF21544">
    <property type="entry name" value="PorZ_N_b_propeller"/>
    <property type="match status" value="1"/>
</dbReference>
<dbReference type="OrthoDB" id="9807410at2"/>
<organism evidence="2 3">
    <name type="scientific">Flavobacterium humi</name>
    <dbReference type="NCBI Taxonomy" id="2562683"/>
    <lineage>
        <taxon>Bacteria</taxon>
        <taxon>Pseudomonadati</taxon>
        <taxon>Bacteroidota</taxon>
        <taxon>Flavobacteriia</taxon>
        <taxon>Flavobacteriales</taxon>
        <taxon>Flavobacteriaceae</taxon>
        <taxon>Flavobacterium</taxon>
    </lineage>
</organism>
<accession>A0A4Z0LB75</accession>
<dbReference type="Pfam" id="PF07494">
    <property type="entry name" value="Reg_prop"/>
    <property type="match status" value="1"/>
</dbReference>
<dbReference type="InterPro" id="IPR011110">
    <property type="entry name" value="Reg_prop"/>
</dbReference>